<proteinExistence type="predicted"/>
<evidence type="ECO:0000313" key="2">
    <source>
        <dbReference type="Proteomes" id="UP001476798"/>
    </source>
</evidence>
<reference evidence="1 2" key="1">
    <citation type="submission" date="2021-06" db="EMBL/GenBank/DDBJ databases">
        <authorList>
            <person name="Palmer J.M."/>
        </authorList>
    </citation>
    <scope>NUCLEOTIDE SEQUENCE [LARGE SCALE GENOMIC DNA]</scope>
    <source>
        <strain evidence="1 2">GA_2019</strain>
        <tissue evidence="1">Muscle</tissue>
    </source>
</reference>
<comment type="caution">
    <text evidence="1">The sequence shown here is derived from an EMBL/GenBank/DDBJ whole genome shotgun (WGS) entry which is preliminary data.</text>
</comment>
<dbReference type="Proteomes" id="UP001476798">
    <property type="component" value="Unassembled WGS sequence"/>
</dbReference>
<keyword evidence="2" id="KW-1185">Reference proteome</keyword>
<accession>A0ABV0NMQ6</accession>
<name>A0ABV0NMQ6_9TELE</name>
<organism evidence="1 2">
    <name type="scientific">Goodea atripinnis</name>
    <dbReference type="NCBI Taxonomy" id="208336"/>
    <lineage>
        <taxon>Eukaryota</taxon>
        <taxon>Metazoa</taxon>
        <taxon>Chordata</taxon>
        <taxon>Craniata</taxon>
        <taxon>Vertebrata</taxon>
        <taxon>Euteleostomi</taxon>
        <taxon>Actinopterygii</taxon>
        <taxon>Neopterygii</taxon>
        <taxon>Teleostei</taxon>
        <taxon>Neoteleostei</taxon>
        <taxon>Acanthomorphata</taxon>
        <taxon>Ovalentaria</taxon>
        <taxon>Atherinomorphae</taxon>
        <taxon>Cyprinodontiformes</taxon>
        <taxon>Goodeidae</taxon>
        <taxon>Goodea</taxon>
    </lineage>
</organism>
<gene>
    <name evidence="1" type="ORF">GOODEAATRI_023423</name>
</gene>
<protein>
    <submittedName>
        <fullName evidence="1">Uncharacterized protein</fullName>
    </submittedName>
</protein>
<feature type="non-terminal residue" evidence="1">
    <location>
        <position position="1"/>
    </location>
</feature>
<sequence length="133" mass="15139">KSEHCSVGRESLRDCDTILSLASMLLHTSGQLDKIRPLHLFLIIVANKNMSCHCVASLSRTQGWLRKDYYCIVLLVLISKEQNSKKVSKLIYPDVTTCCFSICSLLESWHTTTHMQTVCVRMLSLAINRRLLL</sequence>
<evidence type="ECO:0000313" key="1">
    <source>
        <dbReference type="EMBL" id="MEQ2172668.1"/>
    </source>
</evidence>
<dbReference type="EMBL" id="JAHRIO010042493">
    <property type="protein sequence ID" value="MEQ2172668.1"/>
    <property type="molecule type" value="Genomic_DNA"/>
</dbReference>